<dbReference type="InterPro" id="IPR024344">
    <property type="entry name" value="MDMPI_metal-binding"/>
</dbReference>
<dbReference type="EMBL" id="JAGSOH010000004">
    <property type="protein sequence ID" value="MBR7825227.1"/>
    <property type="molecule type" value="Genomic_DNA"/>
</dbReference>
<dbReference type="RefSeq" id="WP_212516385.1">
    <property type="nucleotide sequence ID" value="NZ_JAGSOH010000004.1"/>
</dbReference>
<comment type="caution">
    <text evidence="2">The sequence shown here is derived from an EMBL/GenBank/DDBJ whole genome shotgun (WGS) entry which is preliminary data.</text>
</comment>
<keyword evidence="3" id="KW-1185">Reference proteome</keyword>
<dbReference type="GO" id="GO:0016853">
    <property type="term" value="F:isomerase activity"/>
    <property type="evidence" value="ECO:0007669"/>
    <property type="project" value="UniProtKB-KW"/>
</dbReference>
<dbReference type="InterPro" id="IPR034660">
    <property type="entry name" value="DinB/YfiT-like"/>
</dbReference>
<reference evidence="2" key="1">
    <citation type="submission" date="2021-04" db="EMBL/GenBank/DDBJ databases">
        <title>Genome based classification of Actinospica acidithermotolerans sp. nov., an actinobacterium isolated from an Indonesian hot spring.</title>
        <authorList>
            <person name="Kusuma A.B."/>
            <person name="Putra K.E."/>
            <person name="Nafisah S."/>
            <person name="Loh J."/>
            <person name="Nouioui I."/>
            <person name="Goodfellow M."/>
        </authorList>
    </citation>
    <scope>NUCLEOTIDE SEQUENCE</scope>
    <source>
        <strain evidence="2">MGRD01-02</strain>
    </source>
</reference>
<accession>A0A941E6A0</accession>
<evidence type="ECO:0000313" key="2">
    <source>
        <dbReference type="EMBL" id="MBR7825227.1"/>
    </source>
</evidence>
<dbReference type="GO" id="GO:0046872">
    <property type="term" value="F:metal ion binding"/>
    <property type="evidence" value="ECO:0007669"/>
    <property type="project" value="InterPro"/>
</dbReference>
<dbReference type="NCBIfam" id="TIGR03083">
    <property type="entry name" value="maleylpyruvate isomerase family mycothiol-dependent enzyme"/>
    <property type="match status" value="1"/>
</dbReference>
<evidence type="ECO:0000313" key="3">
    <source>
        <dbReference type="Proteomes" id="UP000676325"/>
    </source>
</evidence>
<sequence length="257" mass="28047">MATDPSGIPVPDPTETLARVVESTAQLIATAEQFDDAAVREPSLLPGWTRGHVLTHVARNAEAVGRLLTWAATGEETPMYASPEARDAEIEAGAGRTAAELLADVRLTGEHFAVQAARLTEEQWQNEIMGRRGGKQQAGWLPWWRLEEILIHHVDLNVAYSPAHWPEYFTEPELQMIAARFSNPVFTPESPAFRLLSEDEDGTDDRVYGVLCAPEDAGVPIVRGPSAALVAWLIGRSNGDGLNVEPHGPLPQPPAWK</sequence>
<dbReference type="Gene3D" id="1.20.120.450">
    <property type="entry name" value="dinb family like domain"/>
    <property type="match status" value="1"/>
</dbReference>
<dbReference type="Pfam" id="PF11716">
    <property type="entry name" value="MDMPI_N"/>
    <property type="match status" value="1"/>
</dbReference>
<dbReference type="InterPro" id="IPR036527">
    <property type="entry name" value="SCP2_sterol-bd_dom_sf"/>
</dbReference>
<name>A0A941E6A0_9ACTN</name>
<gene>
    <name evidence="2" type="ORF">KDK95_02835</name>
</gene>
<dbReference type="Proteomes" id="UP000676325">
    <property type="component" value="Unassembled WGS sequence"/>
</dbReference>
<feature type="domain" description="Mycothiol-dependent maleylpyruvate isomerase metal-binding" evidence="1">
    <location>
        <begin position="22"/>
        <end position="156"/>
    </location>
</feature>
<dbReference type="SUPFAM" id="SSF55718">
    <property type="entry name" value="SCP-like"/>
    <property type="match status" value="1"/>
</dbReference>
<proteinExistence type="predicted"/>
<dbReference type="AlphaFoldDB" id="A0A941E6A0"/>
<protein>
    <submittedName>
        <fullName evidence="2">Maleylpyruvate isomerase family mycothiol-dependent enzyme</fullName>
    </submittedName>
</protein>
<evidence type="ECO:0000259" key="1">
    <source>
        <dbReference type="Pfam" id="PF11716"/>
    </source>
</evidence>
<dbReference type="Gene3D" id="3.30.1050.20">
    <property type="match status" value="1"/>
</dbReference>
<organism evidence="2 3">
    <name type="scientific">Actinospica acidithermotolerans</name>
    <dbReference type="NCBI Taxonomy" id="2828514"/>
    <lineage>
        <taxon>Bacteria</taxon>
        <taxon>Bacillati</taxon>
        <taxon>Actinomycetota</taxon>
        <taxon>Actinomycetes</taxon>
        <taxon>Catenulisporales</taxon>
        <taxon>Actinospicaceae</taxon>
        <taxon>Actinospica</taxon>
    </lineage>
</organism>
<dbReference type="SUPFAM" id="SSF109854">
    <property type="entry name" value="DinB/YfiT-like putative metalloenzymes"/>
    <property type="match status" value="1"/>
</dbReference>
<keyword evidence="2" id="KW-0413">Isomerase</keyword>
<dbReference type="InterPro" id="IPR017517">
    <property type="entry name" value="Maleyloyr_isom"/>
</dbReference>